<dbReference type="InterPro" id="IPR029044">
    <property type="entry name" value="Nucleotide-diphossugar_trans"/>
</dbReference>
<dbReference type="AlphaFoldDB" id="A0A0J1AZ43"/>
<evidence type="ECO:0000256" key="5">
    <source>
        <dbReference type="ARBA" id="ARBA00012699"/>
    </source>
</evidence>
<dbReference type="GO" id="GO:0008120">
    <property type="term" value="F:ceramide glucosyltransferase activity"/>
    <property type="evidence" value="ECO:0007669"/>
    <property type="project" value="UniProtKB-EC"/>
</dbReference>
<evidence type="ECO:0000256" key="6">
    <source>
        <dbReference type="ARBA" id="ARBA00019988"/>
    </source>
</evidence>
<dbReference type="EC" id="2.4.1.80" evidence="5"/>
<evidence type="ECO:0000256" key="4">
    <source>
        <dbReference type="ARBA" id="ARBA00006739"/>
    </source>
</evidence>
<evidence type="ECO:0000256" key="1">
    <source>
        <dbReference type="ARBA" id="ARBA00004141"/>
    </source>
</evidence>
<comment type="pathway">
    <text evidence="2">Lipid metabolism; sphingolipid metabolism.</text>
</comment>
<dbReference type="SUPFAM" id="SSF53448">
    <property type="entry name" value="Nucleotide-diphospho-sugar transferases"/>
    <property type="match status" value="1"/>
</dbReference>
<dbReference type="GeneID" id="28984421"/>
<dbReference type="RefSeq" id="XP_018277095.1">
    <property type="nucleotide sequence ID" value="XM_018423818.1"/>
</dbReference>
<evidence type="ECO:0000256" key="13">
    <source>
        <dbReference type="ARBA" id="ARBA00031543"/>
    </source>
</evidence>
<dbReference type="Gene3D" id="3.90.550.10">
    <property type="entry name" value="Spore Coat Polysaccharide Biosynthesis Protein SpsA, Chain A"/>
    <property type="match status" value="1"/>
</dbReference>
<keyword evidence="8 16" id="KW-0808">Transferase</keyword>
<feature type="transmembrane region" description="Helical" evidence="15">
    <location>
        <begin position="391"/>
        <end position="410"/>
    </location>
</feature>
<evidence type="ECO:0000256" key="2">
    <source>
        <dbReference type="ARBA" id="ARBA00004760"/>
    </source>
</evidence>
<accession>A0A0J1AZ43</accession>
<dbReference type="OrthoDB" id="1483400at2759"/>
<dbReference type="GO" id="GO:0016020">
    <property type="term" value="C:membrane"/>
    <property type="evidence" value="ECO:0007669"/>
    <property type="project" value="UniProtKB-SubCell"/>
</dbReference>
<evidence type="ECO:0000256" key="12">
    <source>
        <dbReference type="ARBA" id="ARBA00031017"/>
    </source>
</evidence>
<dbReference type="Pfam" id="PF13641">
    <property type="entry name" value="Glyco_tranf_2_3"/>
    <property type="match status" value="1"/>
</dbReference>
<evidence type="ECO:0000256" key="10">
    <source>
        <dbReference type="ARBA" id="ARBA00022989"/>
    </source>
</evidence>
<gene>
    <name evidence="16" type="ORF">CC85DRAFT_287327</name>
</gene>
<keyword evidence="10 15" id="KW-1133">Transmembrane helix</keyword>
<comment type="pathway">
    <text evidence="3">Sphingolipid metabolism.</text>
</comment>
<organism evidence="16 17">
    <name type="scientific">Cutaneotrichosporon oleaginosum</name>
    <dbReference type="NCBI Taxonomy" id="879819"/>
    <lineage>
        <taxon>Eukaryota</taxon>
        <taxon>Fungi</taxon>
        <taxon>Dikarya</taxon>
        <taxon>Basidiomycota</taxon>
        <taxon>Agaricomycotina</taxon>
        <taxon>Tremellomycetes</taxon>
        <taxon>Trichosporonales</taxon>
        <taxon>Trichosporonaceae</taxon>
        <taxon>Cutaneotrichosporon</taxon>
    </lineage>
</organism>
<sequence length="433" mass="47393">MPVTTYVALGALVLYAVVWVICLNGLRVARARYGKKLAPSRLAALPASSVPGVSVIRPLCGLDTNMYSTLESVMRLNYPNYEVIFALQDPKDEALPVVHMVMARHPHISARVVINSNKVGVNPKVNNLMEPFAQASHDILWVLDATVAVAPDALGRMVDAFLGRRGDEESAPLIADGERPPPSRGMVGLVHQVPTAVVYHATWGSLIEQAYLNTTHAKMYLSINNVAIESCVVGKSCMYSRANINALSSPAPSLASQNVHGLAGFGPFMAEDNMIALSIWHELGLKHAMTGDVATDFLGALSVKDYFMRRARWIRVRKMMTLPATSMEPFTESILASLYGAWAVHHLFGVSRLLFWVLSMGAWLATDLAVRRALATNVRHVGPPQPTSRFLLAWAARECLALPIWLYAMAGSRVVWRGKAYRVLASGEAKRLD</sequence>
<dbReference type="InterPro" id="IPR025993">
    <property type="entry name" value="Ceramide_glucosylTrfase"/>
</dbReference>
<comment type="subcellular location">
    <subcellularLocation>
        <location evidence="1">Membrane</location>
        <topology evidence="1">Multi-pass membrane protein</topology>
    </subcellularLocation>
</comment>
<evidence type="ECO:0000313" key="17">
    <source>
        <dbReference type="Proteomes" id="UP000053611"/>
    </source>
</evidence>
<proteinExistence type="inferred from homology"/>
<evidence type="ECO:0000256" key="8">
    <source>
        <dbReference type="ARBA" id="ARBA00022679"/>
    </source>
</evidence>
<feature type="transmembrane region" description="Helical" evidence="15">
    <location>
        <begin position="353"/>
        <end position="370"/>
    </location>
</feature>
<dbReference type="UniPathway" id="UPA00222"/>
<evidence type="ECO:0000313" key="16">
    <source>
        <dbReference type="EMBL" id="KLT40604.1"/>
    </source>
</evidence>
<feature type="transmembrane region" description="Helical" evidence="15">
    <location>
        <begin position="6"/>
        <end position="26"/>
    </location>
</feature>
<dbReference type="STRING" id="879819.A0A0J1AZ43"/>
<keyword evidence="7" id="KW-0328">Glycosyltransferase</keyword>
<reference evidence="16 17" key="1">
    <citation type="submission" date="2015-03" db="EMBL/GenBank/DDBJ databases">
        <title>Genomics and transcriptomics of the oil-accumulating basidiomycete yeast T. oleaginosus allow insights into substrate utilization and the diverse evolutionary trajectories of mating systems in fungi.</title>
        <authorList>
            <consortium name="DOE Joint Genome Institute"/>
            <person name="Kourist R."/>
            <person name="Kracht O."/>
            <person name="Bracharz F."/>
            <person name="Lipzen A."/>
            <person name="Nolan M."/>
            <person name="Ohm R."/>
            <person name="Grigoriev I."/>
            <person name="Sun S."/>
            <person name="Heitman J."/>
            <person name="Bruck T."/>
            <person name="Nowrousian M."/>
        </authorList>
    </citation>
    <scope>NUCLEOTIDE SEQUENCE [LARGE SCALE GENOMIC DNA]</scope>
    <source>
        <strain evidence="16 17">IBC0246</strain>
    </source>
</reference>
<dbReference type="EMBL" id="KQ087232">
    <property type="protein sequence ID" value="KLT40604.1"/>
    <property type="molecule type" value="Genomic_DNA"/>
</dbReference>
<dbReference type="GO" id="GO:0006679">
    <property type="term" value="P:glucosylceramide biosynthetic process"/>
    <property type="evidence" value="ECO:0007669"/>
    <property type="project" value="TreeGrafter"/>
</dbReference>
<protein>
    <recommendedName>
        <fullName evidence="6">Ceramide glucosyltransferase</fullName>
        <ecNumber evidence="5">2.4.1.80</ecNumber>
    </recommendedName>
    <alternativeName>
        <fullName evidence="13">Glucosylceramide synthase</fullName>
    </alternativeName>
    <alternativeName>
        <fullName evidence="14">UDP-glucose ceramide glucosyltransferase</fullName>
    </alternativeName>
    <alternativeName>
        <fullName evidence="12">UDP-glucose:N-acylsphingosine D-glucosyltransferase</fullName>
    </alternativeName>
</protein>
<dbReference type="Proteomes" id="UP000053611">
    <property type="component" value="Unassembled WGS sequence"/>
</dbReference>
<evidence type="ECO:0000256" key="3">
    <source>
        <dbReference type="ARBA" id="ARBA00004991"/>
    </source>
</evidence>
<dbReference type="PANTHER" id="PTHR12726">
    <property type="entry name" value="CERAMIDE GLUCOSYLTRANSFERASE"/>
    <property type="match status" value="1"/>
</dbReference>
<keyword evidence="11 15" id="KW-0472">Membrane</keyword>
<comment type="similarity">
    <text evidence="4">Belongs to the glycosyltransferase 2 family.</text>
</comment>
<name>A0A0J1AZ43_9TREE</name>
<dbReference type="PANTHER" id="PTHR12726:SF0">
    <property type="entry name" value="CERAMIDE GLUCOSYLTRANSFERASE"/>
    <property type="match status" value="1"/>
</dbReference>
<evidence type="ECO:0000256" key="11">
    <source>
        <dbReference type="ARBA" id="ARBA00023136"/>
    </source>
</evidence>
<keyword evidence="9 15" id="KW-0812">Transmembrane</keyword>
<evidence type="ECO:0000256" key="7">
    <source>
        <dbReference type="ARBA" id="ARBA00022676"/>
    </source>
</evidence>
<evidence type="ECO:0000256" key="9">
    <source>
        <dbReference type="ARBA" id="ARBA00022692"/>
    </source>
</evidence>
<dbReference type="CDD" id="cd02520">
    <property type="entry name" value="Glucosylceramide_synthase"/>
    <property type="match status" value="1"/>
</dbReference>
<keyword evidence="17" id="KW-1185">Reference proteome</keyword>
<evidence type="ECO:0000256" key="14">
    <source>
        <dbReference type="ARBA" id="ARBA00032575"/>
    </source>
</evidence>
<evidence type="ECO:0000256" key="15">
    <source>
        <dbReference type="SAM" id="Phobius"/>
    </source>
</evidence>